<dbReference type="InterPro" id="IPR008991">
    <property type="entry name" value="Translation_prot_SH3-like_sf"/>
</dbReference>
<comment type="function">
    <text evidence="4">This protein is located at the 30S-50S ribosomal subunit interface and may play a role in the structure and function of the aminoacyl-tRNA binding site.</text>
</comment>
<dbReference type="Pfam" id="PF01245">
    <property type="entry name" value="Ribosomal_L19"/>
    <property type="match status" value="1"/>
</dbReference>
<sequence>MTVRVHLKIKDVTPRGDERERIQVFEGLVIGKKGHNRISATITVRKVSKGFGVERIFPLAMPAIEKIEVIKQVRVRRSKLYFLRGKYKKRLKEILIGKK</sequence>
<evidence type="ECO:0000256" key="3">
    <source>
        <dbReference type="ARBA" id="ARBA00023274"/>
    </source>
</evidence>
<comment type="caution">
    <text evidence="5">The sequence shown here is derived from an EMBL/GenBank/DDBJ whole genome shotgun (WGS) entry which is preliminary data.</text>
</comment>
<evidence type="ECO:0000256" key="4">
    <source>
        <dbReference type="RuleBase" id="RU000559"/>
    </source>
</evidence>
<evidence type="ECO:0000313" key="6">
    <source>
        <dbReference type="Proteomes" id="UP000176988"/>
    </source>
</evidence>
<comment type="similarity">
    <text evidence="1 4">Belongs to the bacterial ribosomal protein bL19 family.</text>
</comment>
<dbReference type="InterPro" id="IPR001857">
    <property type="entry name" value="Ribosomal_bL19"/>
</dbReference>
<name>A0A1F7WF16_9BACT</name>
<accession>A0A1F7WF16</accession>
<dbReference type="Proteomes" id="UP000176988">
    <property type="component" value="Unassembled WGS sequence"/>
</dbReference>
<dbReference type="PANTHER" id="PTHR15680">
    <property type="entry name" value="RIBOSOMAL PROTEIN L19"/>
    <property type="match status" value="1"/>
</dbReference>
<dbReference type="GO" id="GO:0006412">
    <property type="term" value="P:translation"/>
    <property type="evidence" value="ECO:0007669"/>
    <property type="project" value="InterPro"/>
</dbReference>
<dbReference type="InterPro" id="IPR038657">
    <property type="entry name" value="Ribosomal_bL19_sf"/>
</dbReference>
<dbReference type="PANTHER" id="PTHR15680:SF9">
    <property type="entry name" value="LARGE RIBOSOMAL SUBUNIT PROTEIN BL19M"/>
    <property type="match status" value="1"/>
</dbReference>
<dbReference type="Gene3D" id="2.30.30.790">
    <property type="match status" value="1"/>
</dbReference>
<keyword evidence="3 4" id="KW-0687">Ribonucleoprotein</keyword>
<dbReference type="GO" id="GO:0003735">
    <property type="term" value="F:structural constituent of ribosome"/>
    <property type="evidence" value="ECO:0007669"/>
    <property type="project" value="InterPro"/>
</dbReference>
<keyword evidence="2" id="KW-0689">Ribosomal protein</keyword>
<dbReference type="PRINTS" id="PR00061">
    <property type="entry name" value="RIBOSOMALL19"/>
</dbReference>
<dbReference type="STRING" id="1802424.A2480_02365"/>
<organism evidence="5 6">
    <name type="scientific">Candidatus Uhrbacteria bacterium RIFOXYC2_FULL_47_19</name>
    <dbReference type="NCBI Taxonomy" id="1802424"/>
    <lineage>
        <taxon>Bacteria</taxon>
        <taxon>Candidatus Uhriibacteriota</taxon>
    </lineage>
</organism>
<proteinExistence type="inferred from homology"/>
<dbReference type="GO" id="GO:0022625">
    <property type="term" value="C:cytosolic large ribosomal subunit"/>
    <property type="evidence" value="ECO:0007669"/>
    <property type="project" value="TreeGrafter"/>
</dbReference>
<dbReference type="AlphaFoldDB" id="A0A1F7WF16"/>
<dbReference type="SUPFAM" id="SSF50104">
    <property type="entry name" value="Translation proteins SH3-like domain"/>
    <property type="match status" value="1"/>
</dbReference>
<dbReference type="EMBL" id="MGFG01000009">
    <property type="protein sequence ID" value="OGM01393.1"/>
    <property type="molecule type" value="Genomic_DNA"/>
</dbReference>
<reference evidence="5 6" key="1">
    <citation type="journal article" date="2016" name="Nat. Commun.">
        <title>Thousands of microbial genomes shed light on interconnected biogeochemical processes in an aquifer system.</title>
        <authorList>
            <person name="Anantharaman K."/>
            <person name="Brown C.T."/>
            <person name="Hug L.A."/>
            <person name="Sharon I."/>
            <person name="Castelle C.J."/>
            <person name="Probst A.J."/>
            <person name="Thomas B.C."/>
            <person name="Singh A."/>
            <person name="Wilkins M.J."/>
            <person name="Karaoz U."/>
            <person name="Brodie E.L."/>
            <person name="Williams K.H."/>
            <person name="Hubbard S.S."/>
            <person name="Banfield J.F."/>
        </authorList>
    </citation>
    <scope>NUCLEOTIDE SEQUENCE [LARGE SCALE GENOMIC DNA]</scope>
</reference>
<evidence type="ECO:0000256" key="1">
    <source>
        <dbReference type="ARBA" id="ARBA00005781"/>
    </source>
</evidence>
<evidence type="ECO:0000313" key="5">
    <source>
        <dbReference type="EMBL" id="OGM01393.1"/>
    </source>
</evidence>
<gene>
    <name evidence="5" type="ORF">A2480_02365</name>
</gene>
<evidence type="ECO:0000256" key="2">
    <source>
        <dbReference type="ARBA" id="ARBA00022980"/>
    </source>
</evidence>
<protein>
    <recommendedName>
        <fullName evidence="4">50S ribosomal protein L19</fullName>
    </recommendedName>
</protein>